<keyword evidence="3" id="KW-1185">Reference proteome</keyword>
<evidence type="ECO:0000256" key="1">
    <source>
        <dbReference type="SAM" id="MobiDB-lite"/>
    </source>
</evidence>
<sequence>MINHCHIDLYSCVVGVNVTIQPLIGKCYKNPTAINFMLNVASMKTLKLLDDPPPQRRSGRRSSVKSSVGQIIKEETRNFLHNLKHHIQITA</sequence>
<accession>A0A8J9UZI4</accession>
<feature type="region of interest" description="Disordered" evidence="1">
    <location>
        <begin position="49"/>
        <end position="69"/>
    </location>
</feature>
<evidence type="ECO:0000313" key="2">
    <source>
        <dbReference type="EMBL" id="CAH0722492.1"/>
    </source>
</evidence>
<dbReference type="OrthoDB" id="7404485at2759"/>
<organism evidence="2 3">
    <name type="scientific">Brenthis ino</name>
    <name type="common">lesser marbled fritillary</name>
    <dbReference type="NCBI Taxonomy" id="405034"/>
    <lineage>
        <taxon>Eukaryota</taxon>
        <taxon>Metazoa</taxon>
        <taxon>Ecdysozoa</taxon>
        <taxon>Arthropoda</taxon>
        <taxon>Hexapoda</taxon>
        <taxon>Insecta</taxon>
        <taxon>Pterygota</taxon>
        <taxon>Neoptera</taxon>
        <taxon>Endopterygota</taxon>
        <taxon>Lepidoptera</taxon>
        <taxon>Glossata</taxon>
        <taxon>Ditrysia</taxon>
        <taxon>Papilionoidea</taxon>
        <taxon>Nymphalidae</taxon>
        <taxon>Heliconiinae</taxon>
        <taxon>Argynnini</taxon>
        <taxon>Brenthis</taxon>
    </lineage>
</organism>
<name>A0A8J9UZI4_9NEOP</name>
<protein>
    <submittedName>
        <fullName evidence="2">Uncharacterized protein</fullName>
    </submittedName>
</protein>
<dbReference type="EMBL" id="OV170223">
    <property type="protein sequence ID" value="CAH0722492.1"/>
    <property type="molecule type" value="Genomic_DNA"/>
</dbReference>
<dbReference type="AlphaFoldDB" id="A0A8J9UZI4"/>
<evidence type="ECO:0000313" key="3">
    <source>
        <dbReference type="Proteomes" id="UP000838878"/>
    </source>
</evidence>
<dbReference type="Proteomes" id="UP000838878">
    <property type="component" value="Chromosome 3"/>
</dbReference>
<gene>
    <name evidence="2" type="ORF">BINO364_LOCUS8443</name>
</gene>
<reference evidence="2" key="1">
    <citation type="submission" date="2021-12" db="EMBL/GenBank/DDBJ databases">
        <authorList>
            <person name="Martin H S."/>
        </authorList>
    </citation>
    <scope>NUCLEOTIDE SEQUENCE</scope>
</reference>
<proteinExistence type="predicted"/>
<feature type="non-terminal residue" evidence="2">
    <location>
        <position position="91"/>
    </location>
</feature>